<accession>A0AAD6UYC1</accession>
<feature type="region of interest" description="Disordered" evidence="1">
    <location>
        <begin position="616"/>
        <end position="638"/>
    </location>
</feature>
<name>A0AAD6UYC1_9AGAR</name>
<dbReference type="EMBL" id="JARJCW010000095">
    <property type="protein sequence ID" value="KAJ7194799.1"/>
    <property type="molecule type" value="Genomic_DNA"/>
</dbReference>
<sequence length="843" mass="93594">MAARRAGIFYLLLPTTTMSKQKINNMLLHETDDGVRSLDAGPSSTSNSLHAGPSVRDTTMSRPTSPASVGLSPAAPTAHSSTPLFLPDSRGPSPFAFNASAWDSICDRASRNQPVAKRARLEAPEDADCQRKRLDLYIKHFFDMAADDWESYDEELGDTVSYGYDMPNDAPPTFPSTLDILNVMPGEWIRLREKPYAGRIALVLTDCSCLVERLSVPLRNLLDFDVCDIVDYSTPLRRSEFPPVLPTTEEVAPFQQSRHLLLQRATFFGTSPSLTAGDRVVAVQGRFRRATGYISILAHVPFTERVVSFAKVVDVVPSVVNRDDAGVIIPLGDLRRHAVEIPNPFRVLDRIRVAVGAEHWGCCGRISEVVDDLVTVQVARTEATRCGVRGSSFQGRTSFQKKASFLVRDFWFHDLIEVSRGPLKDRKGFVLSSRRGGILSVLDANTQHLGPNGNYLESIFEVRASDVNFVIVDEHMFRSGRDFLAEDDDQLRDEEFTDDTTAHRLFAQDYKMGIRASKILHAANGRPWKGTRGVVISDRDDAARVKRLSSKTVLDNWDLLDPRGIIVVVQKEGTNVRFEQPAELLLHVFTLLPLWQAQFLPEPILRGKVHNRFLRSERQPETSRLPTPPALSSGSPSTVAFLAGAGPSTPVNVPDTAPALVGETDGRWLCIPGLARKRVDVKIEGVADLDDRKFRTSATIRALEGRTGYLLLEKAVLERSLDSQKIDVYAVGKNGTKHGLAPKCIRPVRQTDSGTPITQVIVRVVIIGPDLDGDAEMLGRYAQTEPERPHDKGRDVVYVRLETQGLYDPAEFRLFHHNSLCRATNTTVSIQQSDFPATIFNLY</sequence>
<keyword evidence="3" id="KW-1185">Reference proteome</keyword>
<proteinExistence type="predicted"/>
<feature type="region of interest" description="Disordered" evidence="1">
    <location>
        <begin position="34"/>
        <end position="85"/>
    </location>
</feature>
<evidence type="ECO:0000256" key="1">
    <source>
        <dbReference type="SAM" id="MobiDB-lite"/>
    </source>
</evidence>
<protein>
    <submittedName>
        <fullName evidence="2">Uncharacterized protein</fullName>
    </submittedName>
</protein>
<feature type="compositionally biased region" description="Polar residues" evidence="1">
    <location>
        <begin position="56"/>
        <end position="67"/>
    </location>
</feature>
<feature type="compositionally biased region" description="Polar residues" evidence="1">
    <location>
        <begin position="622"/>
        <end position="638"/>
    </location>
</feature>
<dbReference type="AlphaFoldDB" id="A0AAD6UYC1"/>
<evidence type="ECO:0000313" key="2">
    <source>
        <dbReference type="EMBL" id="KAJ7194799.1"/>
    </source>
</evidence>
<gene>
    <name evidence="2" type="ORF">GGX14DRAFT_404362</name>
</gene>
<dbReference type="Proteomes" id="UP001219525">
    <property type="component" value="Unassembled WGS sequence"/>
</dbReference>
<comment type="caution">
    <text evidence="2">The sequence shown here is derived from an EMBL/GenBank/DDBJ whole genome shotgun (WGS) entry which is preliminary data.</text>
</comment>
<reference evidence="2" key="1">
    <citation type="submission" date="2023-03" db="EMBL/GenBank/DDBJ databases">
        <title>Massive genome expansion in bonnet fungi (Mycena s.s.) driven by repeated elements and novel gene families across ecological guilds.</title>
        <authorList>
            <consortium name="Lawrence Berkeley National Laboratory"/>
            <person name="Harder C.B."/>
            <person name="Miyauchi S."/>
            <person name="Viragh M."/>
            <person name="Kuo A."/>
            <person name="Thoen E."/>
            <person name="Andreopoulos B."/>
            <person name="Lu D."/>
            <person name="Skrede I."/>
            <person name="Drula E."/>
            <person name="Henrissat B."/>
            <person name="Morin E."/>
            <person name="Kohler A."/>
            <person name="Barry K."/>
            <person name="LaButti K."/>
            <person name="Morin E."/>
            <person name="Salamov A."/>
            <person name="Lipzen A."/>
            <person name="Mereny Z."/>
            <person name="Hegedus B."/>
            <person name="Baldrian P."/>
            <person name="Stursova M."/>
            <person name="Weitz H."/>
            <person name="Taylor A."/>
            <person name="Grigoriev I.V."/>
            <person name="Nagy L.G."/>
            <person name="Martin F."/>
            <person name="Kauserud H."/>
        </authorList>
    </citation>
    <scope>NUCLEOTIDE SEQUENCE</scope>
    <source>
        <strain evidence="2">9144</strain>
    </source>
</reference>
<organism evidence="2 3">
    <name type="scientific">Mycena pura</name>
    <dbReference type="NCBI Taxonomy" id="153505"/>
    <lineage>
        <taxon>Eukaryota</taxon>
        <taxon>Fungi</taxon>
        <taxon>Dikarya</taxon>
        <taxon>Basidiomycota</taxon>
        <taxon>Agaricomycotina</taxon>
        <taxon>Agaricomycetes</taxon>
        <taxon>Agaricomycetidae</taxon>
        <taxon>Agaricales</taxon>
        <taxon>Marasmiineae</taxon>
        <taxon>Mycenaceae</taxon>
        <taxon>Mycena</taxon>
    </lineage>
</organism>
<evidence type="ECO:0000313" key="3">
    <source>
        <dbReference type="Proteomes" id="UP001219525"/>
    </source>
</evidence>